<evidence type="ECO:0000256" key="1">
    <source>
        <dbReference type="ARBA" id="ARBA00005773"/>
    </source>
</evidence>
<feature type="transmembrane region" description="Helical" evidence="2">
    <location>
        <begin position="12"/>
        <end position="28"/>
    </location>
</feature>
<evidence type="ECO:0000313" key="3">
    <source>
        <dbReference type="Ensembl" id="ENSPTEP00000043698.1"/>
    </source>
</evidence>
<dbReference type="Ensembl" id="ENSPTET00000058139.1">
    <property type="protein sequence ID" value="ENSPTEP00000043698.1"/>
    <property type="gene ID" value="ENSPTEG00000039741.1"/>
</dbReference>
<dbReference type="Pfam" id="PF01770">
    <property type="entry name" value="Folate_carrier"/>
    <property type="match status" value="1"/>
</dbReference>
<accession>A0A8C9IX92</accession>
<evidence type="ECO:0000256" key="2">
    <source>
        <dbReference type="SAM" id="Phobius"/>
    </source>
</evidence>
<protein>
    <submittedName>
        <fullName evidence="3">Uncharacterized protein</fullName>
    </submittedName>
</protein>
<proteinExistence type="inferred from homology"/>
<feature type="transmembrane region" description="Helical" evidence="2">
    <location>
        <begin position="57"/>
        <end position="76"/>
    </location>
</feature>
<comment type="similarity">
    <text evidence="1">Belongs to the reduced folate carrier (RFC) transporter (TC 2.A.48) family.</text>
</comment>
<keyword evidence="2" id="KW-1133">Transmembrane helix</keyword>
<dbReference type="GO" id="GO:0005886">
    <property type="term" value="C:plasma membrane"/>
    <property type="evidence" value="ECO:0007669"/>
    <property type="project" value="TreeGrafter"/>
</dbReference>
<evidence type="ECO:0000313" key="4">
    <source>
        <dbReference type="Proteomes" id="UP000694416"/>
    </source>
</evidence>
<name>A0A8C9IX92_9PRIM</name>
<dbReference type="PANTHER" id="PTHR10686">
    <property type="entry name" value="FOLATE TRANSPORTER"/>
    <property type="match status" value="1"/>
</dbReference>
<keyword evidence="4" id="KW-1185">Reference proteome</keyword>
<reference evidence="3" key="1">
    <citation type="submission" date="2025-08" db="UniProtKB">
        <authorList>
            <consortium name="Ensembl"/>
        </authorList>
    </citation>
    <scope>IDENTIFICATION</scope>
</reference>
<organism evidence="3 4">
    <name type="scientific">Piliocolobus tephrosceles</name>
    <name type="common">Ugandan red Colobus</name>
    <dbReference type="NCBI Taxonomy" id="591936"/>
    <lineage>
        <taxon>Eukaryota</taxon>
        <taxon>Metazoa</taxon>
        <taxon>Chordata</taxon>
        <taxon>Craniata</taxon>
        <taxon>Vertebrata</taxon>
        <taxon>Euteleostomi</taxon>
        <taxon>Mammalia</taxon>
        <taxon>Eutheria</taxon>
        <taxon>Euarchontoglires</taxon>
        <taxon>Primates</taxon>
        <taxon>Haplorrhini</taxon>
        <taxon>Catarrhini</taxon>
        <taxon>Cercopithecidae</taxon>
        <taxon>Colobinae</taxon>
        <taxon>Piliocolobus</taxon>
    </lineage>
</organism>
<dbReference type="PANTHER" id="PTHR10686:SF37">
    <property type="entry name" value="THIAMINE TRANSPORTER 2"/>
    <property type="match status" value="1"/>
</dbReference>
<sequence>MNCHQISLSCSWVFPTIILHLFGFFSMMKPSDPFFVPYLLGPDKNLSLSMVNEIFPVWTYSYLVLLLPVFVLTDYVRYKPLIILQGWSAVAGSQLNASSASRVHAILLPQPPE</sequence>
<dbReference type="GO" id="GO:0015234">
    <property type="term" value="F:thiamine transmembrane transporter activity"/>
    <property type="evidence" value="ECO:0007669"/>
    <property type="project" value="TreeGrafter"/>
</dbReference>
<dbReference type="InterPro" id="IPR002666">
    <property type="entry name" value="Folate_carrier"/>
</dbReference>
<dbReference type="Proteomes" id="UP000694416">
    <property type="component" value="Unplaced"/>
</dbReference>
<dbReference type="AlphaFoldDB" id="A0A8C9IX92"/>
<keyword evidence="2" id="KW-0472">Membrane</keyword>
<keyword evidence="2" id="KW-0812">Transmembrane</keyword>
<reference evidence="3" key="2">
    <citation type="submission" date="2025-09" db="UniProtKB">
        <authorList>
            <consortium name="Ensembl"/>
        </authorList>
    </citation>
    <scope>IDENTIFICATION</scope>
</reference>